<keyword evidence="12" id="KW-1185">Reference proteome</keyword>
<reference evidence="11" key="1">
    <citation type="submission" date="2020-09" db="EMBL/GenBank/DDBJ databases">
        <title>Hoyosella lacisalsi sp. nov., a halotolerant actinobacterium isolated from soil of Lake Gudzhirganskoe.</title>
        <authorList>
            <person name="Yang Q."/>
            <person name="Guo P.Y."/>
            <person name="Liu S.W."/>
            <person name="Li F.N."/>
            <person name="Sun C.H."/>
        </authorList>
    </citation>
    <scope>NUCLEOTIDE SEQUENCE</scope>
    <source>
        <strain evidence="11">G463</strain>
    </source>
</reference>
<evidence type="ECO:0000256" key="2">
    <source>
        <dbReference type="ARBA" id="ARBA00004401"/>
    </source>
</evidence>
<accession>A0A927PK15</accession>
<evidence type="ECO:0000256" key="6">
    <source>
        <dbReference type="ARBA" id="ARBA00022801"/>
    </source>
</evidence>
<keyword evidence="8" id="KW-0472">Membrane</keyword>
<dbReference type="PANTHER" id="PTHR43390">
    <property type="entry name" value="SIGNAL PEPTIDASE I"/>
    <property type="match status" value="1"/>
</dbReference>
<gene>
    <name evidence="11" type="primary">lepB</name>
    <name evidence="11" type="ORF">HT102_03240</name>
</gene>
<dbReference type="GO" id="GO:0006465">
    <property type="term" value="P:signal peptide processing"/>
    <property type="evidence" value="ECO:0007669"/>
    <property type="project" value="InterPro"/>
</dbReference>
<feature type="active site" evidence="7">
    <location>
        <position position="151"/>
    </location>
</feature>
<comment type="similarity">
    <text evidence="3 8">Belongs to the peptidase S26 family.</text>
</comment>
<dbReference type="EMBL" id="JACYWE010000001">
    <property type="protein sequence ID" value="MBD8505505.1"/>
    <property type="molecule type" value="Genomic_DNA"/>
</dbReference>
<dbReference type="NCBIfam" id="TIGR02227">
    <property type="entry name" value="sigpep_I_bact"/>
    <property type="match status" value="1"/>
</dbReference>
<proteinExistence type="inferred from homology"/>
<evidence type="ECO:0000256" key="3">
    <source>
        <dbReference type="ARBA" id="ARBA00009370"/>
    </source>
</evidence>
<evidence type="ECO:0000256" key="7">
    <source>
        <dbReference type="PIRSR" id="PIRSR600223-1"/>
    </source>
</evidence>
<feature type="region of interest" description="Disordered" evidence="9">
    <location>
        <begin position="1"/>
        <end position="33"/>
    </location>
</feature>
<dbReference type="PROSITE" id="PS00761">
    <property type="entry name" value="SPASE_I_3"/>
    <property type="match status" value="1"/>
</dbReference>
<dbReference type="InterPro" id="IPR019758">
    <property type="entry name" value="Pept_S26A_signal_pept_1_CS"/>
</dbReference>
<feature type="compositionally biased region" description="Basic and acidic residues" evidence="9">
    <location>
        <begin position="19"/>
        <end position="33"/>
    </location>
</feature>
<dbReference type="Pfam" id="PF10502">
    <property type="entry name" value="Peptidase_S26"/>
    <property type="match status" value="1"/>
</dbReference>
<dbReference type="Gene3D" id="2.10.109.10">
    <property type="entry name" value="Umud Fragment, subunit A"/>
    <property type="match status" value="1"/>
</dbReference>
<feature type="domain" description="Peptidase S26" evidence="10">
    <location>
        <begin position="44"/>
        <end position="253"/>
    </location>
</feature>
<dbReference type="AlphaFoldDB" id="A0A927PK15"/>
<evidence type="ECO:0000259" key="10">
    <source>
        <dbReference type="Pfam" id="PF10502"/>
    </source>
</evidence>
<dbReference type="InterPro" id="IPR019756">
    <property type="entry name" value="Pept_S26A_signal_pept_1_Ser-AS"/>
</dbReference>
<dbReference type="Proteomes" id="UP000642993">
    <property type="component" value="Unassembled WGS sequence"/>
</dbReference>
<name>A0A927PK15_9ACTN</name>
<dbReference type="GO" id="GO:0004252">
    <property type="term" value="F:serine-type endopeptidase activity"/>
    <property type="evidence" value="ECO:0007669"/>
    <property type="project" value="InterPro"/>
</dbReference>
<comment type="caution">
    <text evidence="11">The sequence shown here is derived from an EMBL/GenBank/DDBJ whole genome shotgun (WGS) entry which is preliminary data.</text>
</comment>
<comment type="catalytic activity">
    <reaction evidence="1 8">
        <text>Cleavage of hydrophobic, N-terminal signal or leader sequences from secreted and periplasmic proteins.</text>
        <dbReference type="EC" id="3.4.21.89"/>
    </reaction>
</comment>
<dbReference type="PRINTS" id="PR00727">
    <property type="entry name" value="LEADERPTASE"/>
</dbReference>
<dbReference type="SUPFAM" id="SSF51306">
    <property type="entry name" value="LexA/Signal peptidase"/>
    <property type="match status" value="1"/>
</dbReference>
<dbReference type="EC" id="3.4.21.89" evidence="4 8"/>
<evidence type="ECO:0000256" key="9">
    <source>
        <dbReference type="SAM" id="MobiDB-lite"/>
    </source>
</evidence>
<evidence type="ECO:0000313" key="11">
    <source>
        <dbReference type="EMBL" id="MBD8505505.1"/>
    </source>
</evidence>
<dbReference type="PANTHER" id="PTHR43390:SF1">
    <property type="entry name" value="CHLOROPLAST PROCESSING PEPTIDASE"/>
    <property type="match status" value="1"/>
</dbReference>
<evidence type="ECO:0000256" key="4">
    <source>
        <dbReference type="ARBA" id="ARBA00013208"/>
    </source>
</evidence>
<dbReference type="GO" id="GO:0009003">
    <property type="term" value="F:signal peptidase activity"/>
    <property type="evidence" value="ECO:0007669"/>
    <property type="project" value="UniProtKB-EC"/>
</dbReference>
<sequence length="276" mass="29946">MTDPRPHGPGSDASASRSSDNDDRQDFVSKKEDAPKKESSFWRELPILLVIALALSFVIQTFVARVYVIPSESMEPTLHGCPGCTGDRILVEKITYRFANPRPGDVLVFRGTGPWAEGFISTRSDNVVVRGLQEAGSAIGVVPPDENDLVKRVIATGGQTVACCDDEGDVTVDGQPIDEPYVVSDFPFEPGVLDCGSSPESRRCFPAVAVPDDHLWMMGDNRNNSKDSRWYIGSETDGAIPEDTVIGQARWIILPPSRWGGISAPEIQPAAMASTR</sequence>
<keyword evidence="8" id="KW-0812">Transmembrane</keyword>
<dbReference type="CDD" id="cd06530">
    <property type="entry name" value="S26_SPase_I"/>
    <property type="match status" value="1"/>
</dbReference>
<dbReference type="InterPro" id="IPR036286">
    <property type="entry name" value="LexA/Signal_pep-like_sf"/>
</dbReference>
<feature type="transmembrane region" description="Helical" evidence="8">
    <location>
        <begin position="45"/>
        <end position="68"/>
    </location>
</feature>
<keyword evidence="8" id="KW-1133">Transmembrane helix</keyword>
<comment type="subcellular location">
    <subcellularLocation>
        <location evidence="2">Cell membrane</location>
        <topology evidence="2">Single-pass type II membrane protein</topology>
    </subcellularLocation>
    <subcellularLocation>
        <location evidence="8">Membrane</location>
        <topology evidence="8">Single-pass type II membrane protein</topology>
    </subcellularLocation>
</comment>
<evidence type="ECO:0000256" key="1">
    <source>
        <dbReference type="ARBA" id="ARBA00000677"/>
    </source>
</evidence>
<dbReference type="RefSeq" id="WP_192037929.1">
    <property type="nucleotide sequence ID" value="NZ_JACYWE010000001.1"/>
</dbReference>
<evidence type="ECO:0000313" key="12">
    <source>
        <dbReference type="Proteomes" id="UP000642993"/>
    </source>
</evidence>
<dbReference type="PROSITE" id="PS00501">
    <property type="entry name" value="SPASE_I_1"/>
    <property type="match status" value="1"/>
</dbReference>
<dbReference type="GO" id="GO:0005886">
    <property type="term" value="C:plasma membrane"/>
    <property type="evidence" value="ECO:0007669"/>
    <property type="project" value="UniProtKB-SubCell"/>
</dbReference>
<feature type="active site" evidence="7">
    <location>
        <position position="73"/>
    </location>
</feature>
<organism evidence="11 12">
    <name type="scientific">Lolliginicoccus lacisalsi</name>
    <dbReference type="NCBI Taxonomy" id="2742202"/>
    <lineage>
        <taxon>Bacteria</taxon>
        <taxon>Bacillati</taxon>
        <taxon>Actinomycetota</taxon>
        <taxon>Actinomycetes</taxon>
        <taxon>Mycobacteriales</taxon>
        <taxon>Hoyosellaceae</taxon>
        <taxon>Lolliginicoccus</taxon>
    </lineage>
</organism>
<evidence type="ECO:0000256" key="5">
    <source>
        <dbReference type="ARBA" id="ARBA00022670"/>
    </source>
</evidence>
<keyword evidence="6 8" id="KW-0378">Hydrolase</keyword>
<keyword evidence="5 8" id="KW-0645">Protease</keyword>
<evidence type="ECO:0000256" key="8">
    <source>
        <dbReference type="RuleBase" id="RU362042"/>
    </source>
</evidence>
<dbReference type="InterPro" id="IPR019533">
    <property type="entry name" value="Peptidase_S26"/>
</dbReference>
<protein>
    <recommendedName>
        <fullName evidence="4 8">Signal peptidase I</fullName>
        <ecNumber evidence="4 8">3.4.21.89</ecNumber>
    </recommendedName>
</protein>
<dbReference type="InterPro" id="IPR000223">
    <property type="entry name" value="Pept_S26A_signal_pept_1"/>
</dbReference>